<keyword evidence="4" id="KW-1185">Reference proteome</keyword>
<dbReference type="KEGG" id="glz:GLAREA_12221"/>
<keyword evidence="2" id="KW-0732">Signal</keyword>
<sequence>MKLITSTILFSLVPLIIGRTIPRQLAADTVDSVSSNLDDLSATIQVLVPSPYVRDTLENRFEHSYETTENGQDFQSQEIVSQEIMKLQLLGRLLSGIASTITDTNDSTPARSTSAQTTQEPSDSFHRRSLDEDSGDTGLPQAISKRQQLLGQLLDGVISILDGSILARLDLAGTTGDLSSPFDVNLLDGTPYPDSVPQAVAKRQLLGQLLEGVISILDGSILGRSELTETARVCLRRKQKTKQHRALKVIRRIMILNLPMSDLKQAWMILVPA</sequence>
<name>S3D4V8_GLAL2</name>
<feature type="signal peptide" evidence="2">
    <location>
        <begin position="1"/>
        <end position="18"/>
    </location>
</feature>
<evidence type="ECO:0000313" key="3">
    <source>
        <dbReference type="EMBL" id="EPE32139.1"/>
    </source>
</evidence>
<protein>
    <submittedName>
        <fullName evidence="3">Uncharacterized protein</fullName>
    </submittedName>
</protein>
<accession>S3D4V8</accession>
<proteinExistence type="predicted"/>
<evidence type="ECO:0000313" key="4">
    <source>
        <dbReference type="Proteomes" id="UP000016922"/>
    </source>
</evidence>
<dbReference type="GeneID" id="19471262"/>
<dbReference type="HOGENOM" id="CLU_1019604_0_0_1"/>
<evidence type="ECO:0000256" key="2">
    <source>
        <dbReference type="SAM" id="SignalP"/>
    </source>
</evidence>
<feature type="compositionally biased region" description="Polar residues" evidence="1">
    <location>
        <begin position="101"/>
        <end position="122"/>
    </location>
</feature>
<dbReference type="Proteomes" id="UP000016922">
    <property type="component" value="Unassembled WGS sequence"/>
</dbReference>
<evidence type="ECO:0000256" key="1">
    <source>
        <dbReference type="SAM" id="MobiDB-lite"/>
    </source>
</evidence>
<dbReference type="EMBL" id="KE145360">
    <property type="protein sequence ID" value="EPE32139.1"/>
    <property type="molecule type" value="Genomic_DNA"/>
</dbReference>
<organism evidence="3 4">
    <name type="scientific">Glarea lozoyensis (strain ATCC 20868 / MF5171)</name>
    <dbReference type="NCBI Taxonomy" id="1116229"/>
    <lineage>
        <taxon>Eukaryota</taxon>
        <taxon>Fungi</taxon>
        <taxon>Dikarya</taxon>
        <taxon>Ascomycota</taxon>
        <taxon>Pezizomycotina</taxon>
        <taxon>Leotiomycetes</taxon>
        <taxon>Helotiales</taxon>
        <taxon>Helotiaceae</taxon>
        <taxon>Glarea</taxon>
    </lineage>
</organism>
<gene>
    <name evidence="3" type="ORF">GLAREA_12221</name>
</gene>
<reference evidence="3 4" key="1">
    <citation type="journal article" date="2013" name="BMC Genomics">
        <title>Genomics-driven discovery of the pneumocandin biosynthetic gene cluster in the fungus Glarea lozoyensis.</title>
        <authorList>
            <person name="Chen L."/>
            <person name="Yue Q."/>
            <person name="Zhang X."/>
            <person name="Xiang M."/>
            <person name="Wang C."/>
            <person name="Li S."/>
            <person name="Che Y."/>
            <person name="Ortiz-Lopez F.J."/>
            <person name="Bills G.F."/>
            <person name="Liu X."/>
            <person name="An Z."/>
        </authorList>
    </citation>
    <scope>NUCLEOTIDE SEQUENCE [LARGE SCALE GENOMIC DNA]</scope>
    <source>
        <strain evidence="4">ATCC 20868 / MF5171</strain>
    </source>
</reference>
<feature type="chain" id="PRO_5004507795" evidence="2">
    <location>
        <begin position="19"/>
        <end position="273"/>
    </location>
</feature>
<feature type="region of interest" description="Disordered" evidence="1">
    <location>
        <begin position="101"/>
        <end position="139"/>
    </location>
</feature>
<dbReference type="AlphaFoldDB" id="S3D4V8"/>
<dbReference type="RefSeq" id="XP_008081194.1">
    <property type="nucleotide sequence ID" value="XM_008083003.1"/>
</dbReference>